<dbReference type="OrthoDB" id="256869at2"/>
<dbReference type="EMBL" id="NRGR01000029">
    <property type="protein sequence ID" value="PCC37966.1"/>
    <property type="molecule type" value="Genomic_DNA"/>
</dbReference>
<dbReference type="Gene3D" id="3.40.50.720">
    <property type="entry name" value="NAD(P)-binding Rossmann-like Domain"/>
    <property type="match status" value="1"/>
</dbReference>
<dbReference type="AlphaFoldDB" id="A0A2A3YF53"/>
<keyword evidence="5" id="KW-1185">Reference proteome</keyword>
<dbReference type="InterPro" id="IPR051450">
    <property type="entry name" value="Gfo/Idh/MocA_Oxidoreductases"/>
</dbReference>
<evidence type="ECO:0000313" key="5">
    <source>
        <dbReference type="Proteomes" id="UP000218598"/>
    </source>
</evidence>
<evidence type="ECO:0000259" key="2">
    <source>
        <dbReference type="Pfam" id="PF01408"/>
    </source>
</evidence>
<dbReference type="Pfam" id="PF22725">
    <property type="entry name" value="GFO_IDH_MocA_C3"/>
    <property type="match status" value="1"/>
</dbReference>
<dbReference type="InterPro" id="IPR000683">
    <property type="entry name" value="Gfo/Idh/MocA-like_OxRdtase_N"/>
</dbReference>
<organism evidence="4 5">
    <name type="scientific">Brachybacterium alimentarium</name>
    <dbReference type="NCBI Taxonomy" id="47845"/>
    <lineage>
        <taxon>Bacteria</taxon>
        <taxon>Bacillati</taxon>
        <taxon>Actinomycetota</taxon>
        <taxon>Actinomycetes</taxon>
        <taxon>Micrococcales</taxon>
        <taxon>Dermabacteraceae</taxon>
        <taxon>Brachybacterium</taxon>
    </lineage>
</organism>
<gene>
    <name evidence="4" type="ORF">CIK66_16305</name>
</gene>
<dbReference type="Gene3D" id="3.30.360.10">
    <property type="entry name" value="Dihydrodipicolinate Reductase, domain 2"/>
    <property type="match status" value="1"/>
</dbReference>
<evidence type="ECO:0000313" key="4">
    <source>
        <dbReference type="EMBL" id="PCC37966.1"/>
    </source>
</evidence>
<evidence type="ECO:0000256" key="1">
    <source>
        <dbReference type="ARBA" id="ARBA00023027"/>
    </source>
</evidence>
<comment type="caution">
    <text evidence="4">The sequence shown here is derived from an EMBL/GenBank/DDBJ whole genome shotgun (WGS) entry which is preliminary data.</text>
</comment>
<dbReference type="Pfam" id="PF01408">
    <property type="entry name" value="GFO_IDH_MocA"/>
    <property type="match status" value="1"/>
</dbReference>
<feature type="domain" description="Gfo/Idh/MocA-like oxidoreductase N-terminal" evidence="2">
    <location>
        <begin position="11"/>
        <end position="122"/>
    </location>
</feature>
<name>A0A2A3YF53_9MICO</name>
<dbReference type="Proteomes" id="UP000218598">
    <property type="component" value="Unassembled WGS sequence"/>
</dbReference>
<keyword evidence="1" id="KW-0520">NAD</keyword>
<evidence type="ECO:0000259" key="3">
    <source>
        <dbReference type="Pfam" id="PF22725"/>
    </source>
</evidence>
<accession>A0A2A3YF53</accession>
<dbReference type="PANTHER" id="PTHR43377">
    <property type="entry name" value="BILIVERDIN REDUCTASE A"/>
    <property type="match status" value="1"/>
</dbReference>
<protein>
    <submittedName>
        <fullName evidence="4">Dehydrogenase</fullName>
    </submittedName>
</protein>
<feature type="domain" description="GFO/IDH/MocA-like oxidoreductase" evidence="3">
    <location>
        <begin position="131"/>
        <end position="248"/>
    </location>
</feature>
<dbReference type="InterPro" id="IPR036291">
    <property type="entry name" value="NAD(P)-bd_dom_sf"/>
</dbReference>
<proteinExistence type="predicted"/>
<dbReference type="PANTHER" id="PTHR43377:SF1">
    <property type="entry name" value="BILIVERDIN REDUCTASE A"/>
    <property type="match status" value="1"/>
</dbReference>
<dbReference type="SUPFAM" id="SSF51735">
    <property type="entry name" value="NAD(P)-binding Rossmann-fold domains"/>
    <property type="match status" value="1"/>
</dbReference>
<dbReference type="InterPro" id="IPR055170">
    <property type="entry name" value="GFO_IDH_MocA-like_dom"/>
</dbReference>
<dbReference type="GO" id="GO:0000166">
    <property type="term" value="F:nucleotide binding"/>
    <property type="evidence" value="ECO:0007669"/>
    <property type="project" value="InterPro"/>
</dbReference>
<sequence length="331" mass="35037">MTSTSPPAAPLRVGVIGTGGISRAHAPGWIETGSDLHCYSLEGAQEFAEQFGATVHASLEDLFAAVDVVDVCTPTAVHAEIVHQALDAGKDVVCEKPLALTTEDARAVVEHAERVGRSLFPAHVVRYFPQYAAAHRAVGSGSIGQLAVLRFERTGSFPTQPWFADESQSGGIVMDQMIHDIDQAIWLAGPVERVYAQQSVSTAADTVRTAHAVLTHTSGAISHCRGLWGPPGTRFRYTFDLAGDGGRLQYDSAGDPGVVFDEVATTTQRSGDGFLPDVSGMRSPYAEEILEFAAALRADGPTRVSAADGAYAVEVSRAALESLRTGRSITC</sequence>
<dbReference type="SUPFAM" id="SSF55347">
    <property type="entry name" value="Glyceraldehyde-3-phosphate dehydrogenase-like, C-terminal domain"/>
    <property type="match status" value="1"/>
</dbReference>
<dbReference type="RefSeq" id="WP_096197754.1">
    <property type="nucleotide sequence ID" value="NZ_JBQQPH010000008.1"/>
</dbReference>
<reference evidence="4 5" key="1">
    <citation type="journal article" date="2017" name="Elife">
        <title>Extensive horizontal gene transfer in cheese-associated bacteria.</title>
        <authorList>
            <person name="Bonham K.S."/>
            <person name="Wolfe B.E."/>
            <person name="Dutton R.J."/>
        </authorList>
    </citation>
    <scope>NUCLEOTIDE SEQUENCE [LARGE SCALE GENOMIC DNA]</scope>
    <source>
        <strain evidence="4 5">341_9</strain>
    </source>
</reference>